<evidence type="ECO:0000256" key="6">
    <source>
        <dbReference type="ARBA" id="ARBA00023274"/>
    </source>
</evidence>
<dbReference type="STRING" id="29655.A0A0K9P467"/>
<dbReference type="PANTHER" id="PTHR13124:SF12">
    <property type="entry name" value="LARGE RIBOSOMAL SUBUNIT PROTEIN ML46"/>
    <property type="match status" value="1"/>
</dbReference>
<dbReference type="AlphaFoldDB" id="A0A0K9P467"/>
<organism evidence="9 10">
    <name type="scientific">Zostera marina</name>
    <name type="common">Eelgrass</name>
    <dbReference type="NCBI Taxonomy" id="29655"/>
    <lineage>
        <taxon>Eukaryota</taxon>
        <taxon>Viridiplantae</taxon>
        <taxon>Streptophyta</taxon>
        <taxon>Embryophyta</taxon>
        <taxon>Tracheophyta</taxon>
        <taxon>Spermatophyta</taxon>
        <taxon>Magnoliopsida</taxon>
        <taxon>Liliopsida</taxon>
        <taxon>Zosteraceae</taxon>
        <taxon>Zostera</taxon>
    </lineage>
</organism>
<gene>
    <name evidence="9" type="ORF">ZOSMA_42G00260</name>
</gene>
<dbReference type="GO" id="GO:0005762">
    <property type="term" value="C:mitochondrial large ribosomal subunit"/>
    <property type="evidence" value="ECO:0000318"/>
    <property type="project" value="GO_Central"/>
</dbReference>
<dbReference type="GO" id="GO:0005743">
    <property type="term" value="C:mitochondrial inner membrane"/>
    <property type="evidence" value="ECO:0007669"/>
    <property type="project" value="UniProtKB-ARBA"/>
</dbReference>
<keyword evidence="10" id="KW-1185">Reference proteome</keyword>
<accession>A0A0K9P467</accession>
<name>A0A0K9P467_ZOSMR</name>
<protein>
    <recommendedName>
        <fullName evidence="7">Large ribosomal subunit protein mL46</fullName>
    </recommendedName>
</protein>
<sequence length="257" mass="29750">MMQQISRSQPTSSVLLRSLRSFCASTETNSSPDKIVAAVVFERLPIVVPKIHPTYYMFQQFAFRWGKIQRPEKKKDEKKHKQVKSKVKQPDQIQDKLDSMPKGDYKLEFKRVPWSGNADEDNNRRSPFRALDRKLYLLLYGSPPGNPTEKPIWHFPEKTYEAEKTLLLCARSALRAVIGDSSYASFVANAPMGHLALQQNEGMPDSQTLKRFFFKSQVVGLNKFQVENCEDHVWVTKDELLEYFPEQEAFLKKMIIS</sequence>
<feature type="compositionally biased region" description="Basic residues" evidence="8">
    <location>
        <begin position="76"/>
        <end position="87"/>
    </location>
</feature>
<dbReference type="OrthoDB" id="414075at2759"/>
<dbReference type="InterPro" id="IPR040008">
    <property type="entry name" value="Ribosomal_mL46"/>
</dbReference>
<dbReference type="Gene3D" id="3.90.79.10">
    <property type="entry name" value="Nucleoside Triphosphate Pyrophosphohydrolase"/>
    <property type="match status" value="1"/>
</dbReference>
<comment type="caution">
    <text evidence="9">The sequence shown here is derived from an EMBL/GenBank/DDBJ whole genome shotgun (WGS) entry which is preliminary data.</text>
</comment>
<evidence type="ECO:0000313" key="10">
    <source>
        <dbReference type="Proteomes" id="UP000036987"/>
    </source>
</evidence>
<evidence type="ECO:0000256" key="3">
    <source>
        <dbReference type="ARBA" id="ARBA00022946"/>
    </source>
</evidence>
<dbReference type="FunFam" id="3.90.79.10:FF:000018">
    <property type="entry name" value="39S ribosomal protein L46, mitochondrial"/>
    <property type="match status" value="1"/>
</dbReference>
<evidence type="ECO:0000256" key="4">
    <source>
        <dbReference type="ARBA" id="ARBA00022980"/>
    </source>
</evidence>
<dbReference type="OMA" id="CAHIVVQ"/>
<evidence type="ECO:0000256" key="5">
    <source>
        <dbReference type="ARBA" id="ARBA00023128"/>
    </source>
</evidence>
<keyword evidence="3" id="KW-0809">Transit peptide</keyword>
<dbReference type="EMBL" id="LFYR01001279">
    <property type="protein sequence ID" value="KMZ62985.1"/>
    <property type="molecule type" value="Genomic_DNA"/>
</dbReference>
<proteinExistence type="inferred from homology"/>
<keyword evidence="4" id="KW-0689">Ribosomal protein</keyword>
<evidence type="ECO:0000256" key="1">
    <source>
        <dbReference type="ARBA" id="ARBA00004173"/>
    </source>
</evidence>
<reference evidence="10" key="1">
    <citation type="journal article" date="2016" name="Nature">
        <title>The genome of the seagrass Zostera marina reveals angiosperm adaptation to the sea.</title>
        <authorList>
            <person name="Olsen J.L."/>
            <person name="Rouze P."/>
            <person name="Verhelst B."/>
            <person name="Lin Y.-C."/>
            <person name="Bayer T."/>
            <person name="Collen J."/>
            <person name="Dattolo E."/>
            <person name="De Paoli E."/>
            <person name="Dittami S."/>
            <person name="Maumus F."/>
            <person name="Michel G."/>
            <person name="Kersting A."/>
            <person name="Lauritano C."/>
            <person name="Lohaus R."/>
            <person name="Toepel M."/>
            <person name="Tonon T."/>
            <person name="Vanneste K."/>
            <person name="Amirebrahimi M."/>
            <person name="Brakel J."/>
            <person name="Bostroem C."/>
            <person name="Chovatia M."/>
            <person name="Grimwood J."/>
            <person name="Jenkins J.W."/>
            <person name="Jueterbock A."/>
            <person name="Mraz A."/>
            <person name="Stam W.T."/>
            <person name="Tice H."/>
            <person name="Bornberg-Bauer E."/>
            <person name="Green P.J."/>
            <person name="Pearson G.A."/>
            <person name="Procaccini G."/>
            <person name="Duarte C.M."/>
            <person name="Schmutz J."/>
            <person name="Reusch T.B.H."/>
            <person name="Van de Peer Y."/>
        </authorList>
    </citation>
    <scope>NUCLEOTIDE SEQUENCE [LARGE SCALE GENOMIC DNA]</scope>
    <source>
        <strain evidence="10">cv. Finnish</strain>
    </source>
</reference>
<evidence type="ECO:0000313" key="9">
    <source>
        <dbReference type="EMBL" id="KMZ62985.1"/>
    </source>
</evidence>
<comment type="similarity">
    <text evidence="2">Belongs to the mitochondrion-specific ribosomal protein mL46 family.</text>
</comment>
<dbReference type="GO" id="GO:0003735">
    <property type="term" value="F:structural constituent of ribosome"/>
    <property type="evidence" value="ECO:0000318"/>
    <property type="project" value="GO_Central"/>
</dbReference>
<keyword evidence="6" id="KW-0687">Ribonucleoprotein</keyword>
<comment type="subcellular location">
    <subcellularLocation>
        <location evidence="1">Mitochondrion</location>
    </subcellularLocation>
</comment>
<dbReference type="PANTHER" id="PTHR13124">
    <property type="entry name" value="39S RIBOSOMAL PROTEIN L46, MITOCHONDRIAL PRECURSOR-RELATED"/>
    <property type="match status" value="1"/>
</dbReference>
<dbReference type="Proteomes" id="UP000036987">
    <property type="component" value="Unassembled WGS sequence"/>
</dbReference>
<evidence type="ECO:0000256" key="2">
    <source>
        <dbReference type="ARBA" id="ARBA00009070"/>
    </source>
</evidence>
<evidence type="ECO:0000256" key="7">
    <source>
        <dbReference type="ARBA" id="ARBA00035190"/>
    </source>
</evidence>
<feature type="region of interest" description="Disordered" evidence="8">
    <location>
        <begin position="72"/>
        <end position="97"/>
    </location>
</feature>
<evidence type="ECO:0000256" key="8">
    <source>
        <dbReference type="SAM" id="MobiDB-lite"/>
    </source>
</evidence>
<keyword evidence="5" id="KW-0496">Mitochondrion</keyword>